<evidence type="ECO:0000313" key="2">
    <source>
        <dbReference type="Proteomes" id="UP000675881"/>
    </source>
</evidence>
<dbReference type="AlphaFoldDB" id="A0A7R8D1A3"/>
<reference evidence="1" key="1">
    <citation type="submission" date="2021-02" db="EMBL/GenBank/DDBJ databases">
        <authorList>
            <person name="Bekaert M."/>
        </authorList>
    </citation>
    <scope>NUCLEOTIDE SEQUENCE</scope>
    <source>
        <strain evidence="1">IoA-00</strain>
    </source>
</reference>
<protein>
    <submittedName>
        <fullName evidence="1">(salmon louse) hypothetical protein</fullName>
    </submittedName>
</protein>
<organism evidence="1 2">
    <name type="scientific">Lepeophtheirus salmonis</name>
    <name type="common">Salmon louse</name>
    <name type="synonym">Caligus salmonis</name>
    <dbReference type="NCBI Taxonomy" id="72036"/>
    <lineage>
        <taxon>Eukaryota</taxon>
        <taxon>Metazoa</taxon>
        <taxon>Ecdysozoa</taxon>
        <taxon>Arthropoda</taxon>
        <taxon>Crustacea</taxon>
        <taxon>Multicrustacea</taxon>
        <taxon>Hexanauplia</taxon>
        <taxon>Copepoda</taxon>
        <taxon>Siphonostomatoida</taxon>
        <taxon>Caligidae</taxon>
        <taxon>Lepeophtheirus</taxon>
    </lineage>
</organism>
<keyword evidence="2" id="KW-1185">Reference proteome</keyword>
<sequence length="140" mass="15948">MKQAQGEPEDDFVTRLRGHPKFGKIICKSSSSFEDKIILGSILRDTSNANFHRSVFEKGLSSLEKVIQLESSMETSSFSLTSDSGFGIIYQHYMTKDQTINSDYYVDVFQAFLKRLRKERPRKGCQWMASASRQCSPSCL</sequence>
<name>A0A7R8D1A3_LEPSM</name>
<accession>A0A7R8D1A3</accession>
<gene>
    <name evidence="1" type="ORF">LSAA_13282</name>
</gene>
<evidence type="ECO:0000313" key="1">
    <source>
        <dbReference type="EMBL" id="CAF2991513.1"/>
    </source>
</evidence>
<proteinExistence type="predicted"/>
<dbReference type="Proteomes" id="UP000675881">
    <property type="component" value="Chromosome 7"/>
</dbReference>
<dbReference type="EMBL" id="HG994586">
    <property type="protein sequence ID" value="CAF2991513.1"/>
    <property type="molecule type" value="Genomic_DNA"/>
</dbReference>